<dbReference type="InterPro" id="IPR052035">
    <property type="entry name" value="ZnF_BED_domain_contain"/>
</dbReference>
<keyword evidence="5" id="KW-0804">Transcription</keyword>
<evidence type="ECO:0000256" key="7">
    <source>
        <dbReference type="SAM" id="MobiDB-lite"/>
    </source>
</evidence>
<keyword evidence="4" id="KW-0805">Transcription regulation</keyword>
<evidence type="ECO:0000256" key="2">
    <source>
        <dbReference type="ARBA" id="ARBA00022771"/>
    </source>
</evidence>
<dbReference type="PANTHER" id="PTHR46481">
    <property type="entry name" value="ZINC FINGER BED DOMAIN-CONTAINING PROTEIN 4"/>
    <property type="match status" value="1"/>
</dbReference>
<sequence>MLSFSGNQPGLDVDAIVEESESRNETIETRSTRSKKKSLVWDHFLDDKDDEKKVICKHCGVPLSKVKGGGTSHMRRHILISCKSINNEDRANILATQGDNWFDPSNFKFDPDLTRGLLTLYFIDAEVPFSAIESRFWKPTMRSLRPEYRSVGRQTVREDCVAVFKASCSVAMAEIEELDSRVSFTSDIWTSSANMDTCA</sequence>
<dbReference type="GO" id="GO:0003677">
    <property type="term" value="F:DNA binding"/>
    <property type="evidence" value="ECO:0007669"/>
    <property type="project" value="InterPro"/>
</dbReference>
<evidence type="ECO:0000256" key="3">
    <source>
        <dbReference type="ARBA" id="ARBA00022833"/>
    </source>
</evidence>
<dbReference type="InterPro" id="IPR003656">
    <property type="entry name" value="Znf_BED"/>
</dbReference>
<evidence type="ECO:0000256" key="6">
    <source>
        <dbReference type="PROSITE-ProRule" id="PRU00027"/>
    </source>
</evidence>
<organism evidence="9 10">
    <name type="scientific">Rhynchospora tenuis</name>
    <dbReference type="NCBI Taxonomy" id="198213"/>
    <lineage>
        <taxon>Eukaryota</taxon>
        <taxon>Viridiplantae</taxon>
        <taxon>Streptophyta</taxon>
        <taxon>Embryophyta</taxon>
        <taxon>Tracheophyta</taxon>
        <taxon>Spermatophyta</taxon>
        <taxon>Magnoliopsida</taxon>
        <taxon>Liliopsida</taxon>
        <taxon>Poales</taxon>
        <taxon>Cyperaceae</taxon>
        <taxon>Cyperoideae</taxon>
        <taxon>Rhynchosporeae</taxon>
        <taxon>Rhynchospora</taxon>
    </lineage>
</organism>
<keyword evidence="10" id="KW-1185">Reference proteome</keyword>
<dbReference type="EMBL" id="JAMRDG010000002">
    <property type="protein sequence ID" value="KAJ3690475.1"/>
    <property type="molecule type" value="Genomic_DNA"/>
</dbReference>
<feature type="compositionally biased region" description="Basic and acidic residues" evidence="7">
    <location>
        <begin position="20"/>
        <end position="30"/>
    </location>
</feature>
<dbReference type="PANTHER" id="PTHR46481:SF5">
    <property type="entry name" value="OS08G0393150 PROTEIN"/>
    <property type="match status" value="1"/>
</dbReference>
<evidence type="ECO:0000313" key="9">
    <source>
        <dbReference type="EMBL" id="KAJ3690475.1"/>
    </source>
</evidence>
<dbReference type="GO" id="GO:0008270">
    <property type="term" value="F:zinc ion binding"/>
    <property type="evidence" value="ECO:0007669"/>
    <property type="project" value="UniProtKB-KW"/>
</dbReference>
<evidence type="ECO:0000256" key="5">
    <source>
        <dbReference type="ARBA" id="ARBA00023163"/>
    </source>
</evidence>
<gene>
    <name evidence="9" type="ORF">LUZ61_019639</name>
</gene>
<dbReference type="Proteomes" id="UP001210211">
    <property type="component" value="Unassembled WGS sequence"/>
</dbReference>
<feature type="domain" description="BED-type" evidence="8">
    <location>
        <begin position="35"/>
        <end position="89"/>
    </location>
</feature>
<dbReference type="Pfam" id="PF02892">
    <property type="entry name" value="zf-BED"/>
    <property type="match status" value="1"/>
</dbReference>
<evidence type="ECO:0000313" key="10">
    <source>
        <dbReference type="Proteomes" id="UP001210211"/>
    </source>
</evidence>
<dbReference type="InterPro" id="IPR036236">
    <property type="entry name" value="Znf_C2H2_sf"/>
</dbReference>
<keyword evidence="3" id="KW-0862">Zinc</keyword>
<protein>
    <recommendedName>
        <fullName evidence="8">BED-type domain-containing protein</fullName>
    </recommendedName>
</protein>
<name>A0AAD5ZBI4_9POAL</name>
<dbReference type="AlphaFoldDB" id="A0AAD5ZBI4"/>
<evidence type="ECO:0000256" key="4">
    <source>
        <dbReference type="ARBA" id="ARBA00023015"/>
    </source>
</evidence>
<dbReference type="PROSITE" id="PS50808">
    <property type="entry name" value="ZF_BED"/>
    <property type="match status" value="1"/>
</dbReference>
<keyword evidence="2 6" id="KW-0863">Zinc-finger</keyword>
<evidence type="ECO:0000256" key="1">
    <source>
        <dbReference type="ARBA" id="ARBA00022723"/>
    </source>
</evidence>
<comment type="caution">
    <text evidence="9">The sequence shown here is derived from an EMBL/GenBank/DDBJ whole genome shotgun (WGS) entry which is preliminary data.</text>
</comment>
<proteinExistence type="predicted"/>
<keyword evidence="1" id="KW-0479">Metal-binding</keyword>
<feature type="region of interest" description="Disordered" evidence="7">
    <location>
        <begin position="1"/>
        <end position="30"/>
    </location>
</feature>
<reference evidence="9 10" key="1">
    <citation type="journal article" date="2022" name="Cell">
        <title>Repeat-based holocentromeres influence genome architecture and karyotype evolution.</title>
        <authorList>
            <person name="Hofstatter P.G."/>
            <person name="Thangavel G."/>
            <person name="Lux T."/>
            <person name="Neumann P."/>
            <person name="Vondrak T."/>
            <person name="Novak P."/>
            <person name="Zhang M."/>
            <person name="Costa L."/>
            <person name="Castellani M."/>
            <person name="Scott A."/>
            <person name="Toegelov H."/>
            <person name="Fuchs J."/>
            <person name="Mata-Sucre Y."/>
            <person name="Dias Y."/>
            <person name="Vanzela A.L.L."/>
            <person name="Huettel B."/>
            <person name="Almeida C.C.S."/>
            <person name="Simkova H."/>
            <person name="Souza G."/>
            <person name="Pedrosa-Harand A."/>
            <person name="Macas J."/>
            <person name="Mayer K.F.X."/>
            <person name="Houben A."/>
            <person name="Marques A."/>
        </authorList>
    </citation>
    <scope>NUCLEOTIDE SEQUENCE [LARGE SCALE GENOMIC DNA]</scope>
    <source>
        <strain evidence="9">RhyTen1mFocal</strain>
    </source>
</reference>
<evidence type="ECO:0000259" key="8">
    <source>
        <dbReference type="PROSITE" id="PS50808"/>
    </source>
</evidence>
<dbReference type="SUPFAM" id="SSF57667">
    <property type="entry name" value="beta-beta-alpha zinc fingers"/>
    <property type="match status" value="1"/>
</dbReference>
<accession>A0AAD5ZBI4</accession>
<dbReference type="SMART" id="SM00614">
    <property type="entry name" value="ZnF_BED"/>
    <property type="match status" value="1"/>
</dbReference>